<dbReference type="Pfam" id="PF06977">
    <property type="entry name" value="SdiA-regulated"/>
    <property type="match status" value="1"/>
</dbReference>
<accession>A0ABP9D4H2</accession>
<evidence type="ECO:0000313" key="4">
    <source>
        <dbReference type="EMBL" id="GAA4826245.1"/>
    </source>
</evidence>
<dbReference type="Proteomes" id="UP001500298">
    <property type="component" value="Unassembled WGS sequence"/>
</dbReference>
<proteinExistence type="predicted"/>
<dbReference type="EMBL" id="BAABJX010000017">
    <property type="protein sequence ID" value="GAA4826245.1"/>
    <property type="molecule type" value="Genomic_DNA"/>
</dbReference>
<name>A0ABP9D4H2_9BACT</name>
<evidence type="ECO:0000256" key="2">
    <source>
        <dbReference type="ARBA" id="ARBA00022475"/>
    </source>
</evidence>
<gene>
    <name evidence="4" type="ORF">GCM10023331_08550</name>
</gene>
<organism evidence="4 5">
    <name type="scientific">Algivirga pacifica</name>
    <dbReference type="NCBI Taxonomy" id="1162670"/>
    <lineage>
        <taxon>Bacteria</taxon>
        <taxon>Pseudomonadati</taxon>
        <taxon>Bacteroidota</taxon>
        <taxon>Cytophagia</taxon>
        <taxon>Cytophagales</taxon>
        <taxon>Flammeovirgaceae</taxon>
        <taxon>Algivirga</taxon>
    </lineage>
</organism>
<keyword evidence="2" id="KW-1003">Cell membrane</keyword>
<keyword evidence="3" id="KW-0472">Membrane</keyword>
<evidence type="ECO:0000256" key="3">
    <source>
        <dbReference type="ARBA" id="ARBA00023136"/>
    </source>
</evidence>
<dbReference type="SUPFAM" id="SSF101898">
    <property type="entry name" value="NHL repeat"/>
    <property type="match status" value="1"/>
</dbReference>
<keyword evidence="5" id="KW-1185">Reference proteome</keyword>
<evidence type="ECO:0000313" key="5">
    <source>
        <dbReference type="Proteomes" id="UP001500298"/>
    </source>
</evidence>
<reference evidence="5" key="1">
    <citation type="journal article" date="2019" name="Int. J. Syst. Evol. Microbiol.">
        <title>The Global Catalogue of Microorganisms (GCM) 10K type strain sequencing project: providing services to taxonomists for standard genome sequencing and annotation.</title>
        <authorList>
            <consortium name="The Broad Institute Genomics Platform"/>
            <consortium name="The Broad Institute Genome Sequencing Center for Infectious Disease"/>
            <person name="Wu L."/>
            <person name="Ma J."/>
        </authorList>
    </citation>
    <scope>NUCLEOTIDE SEQUENCE [LARGE SCALE GENOMIC DNA]</scope>
    <source>
        <strain evidence="5">JCM 18326</strain>
    </source>
</reference>
<dbReference type="InterPro" id="IPR009722">
    <property type="entry name" value="YjiK/CarP"/>
</dbReference>
<evidence type="ECO:0000256" key="1">
    <source>
        <dbReference type="ARBA" id="ARBA00004236"/>
    </source>
</evidence>
<sequence>MDQKEHVEYNLNLPDNRWDLPPILKEVSGITYWKGGLILAVQDEEGEVYVYDLNQKRVVEGVIFGRAEDYEGIAVREEECFVINSTGELHRFSLEKGRLESQQYILPFTRKNDIEGLCLDAAKTHLLILPKGAPSLEGKKGKKSVRKVYQWNIDKEVLEPEERFRIYSKRFDDLNPDADDKFAPSDLAVHPLTGDYYILAHKGKKLLVCTAEGDPKDLYLLDEALFEQAEGITFLPDGELLISSEGKWGRGYILSFKMQ</sequence>
<comment type="subcellular location">
    <subcellularLocation>
        <location evidence="1">Cell membrane</location>
    </subcellularLocation>
</comment>
<protein>
    <submittedName>
        <fullName evidence="4">Uncharacterized protein</fullName>
    </submittedName>
</protein>
<comment type="caution">
    <text evidence="4">The sequence shown here is derived from an EMBL/GenBank/DDBJ whole genome shotgun (WGS) entry which is preliminary data.</text>
</comment>